<dbReference type="InterPro" id="IPR001753">
    <property type="entry name" value="Enoyl-CoA_hydra/iso"/>
</dbReference>
<keyword evidence="3" id="KW-0276">Fatty acid metabolism</keyword>
<evidence type="ECO:0000256" key="2">
    <source>
        <dbReference type="ARBA" id="ARBA00005254"/>
    </source>
</evidence>
<dbReference type="GO" id="GO:0006635">
    <property type="term" value="P:fatty acid beta-oxidation"/>
    <property type="evidence" value="ECO:0007669"/>
    <property type="project" value="TreeGrafter"/>
</dbReference>
<dbReference type="PROSITE" id="PS00166">
    <property type="entry name" value="ENOYL_COA_HYDRATASE"/>
    <property type="match status" value="1"/>
</dbReference>
<evidence type="ECO:0000256" key="4">
    <source>
        <dbReference type="ARBA" id="ARBA00023098"/>
    </source>
</evidence>
<comment type="catalytic activity">
    <reaction evidence="5">
        <text>a (3S)-3-hydroxyacyl-CoA = a (2E)-enoyl-CoA + H2O</text>
        <dbReference type="Rhea" id="RHEA:16105"/>
        <dbReference type="ChEBI" id="CHEBI:15377"/>
        <dbReference type="ChEBI" id="CHEBI:57318"/>
        <dbReference type="ChEBI" id="CHEBI:58856"/>
        <dbReference type="EC" id="4.2.1.17"/>
    </reaction>
</comment>
<comment type="catalytic activity">
    <reaction evidence="6">
        <text>a 4-saturated-(3S)-3-hydroxyacyl-CoA = a (3E)-enoyl-CoA + H2O</text>
        <dbReference type="Rhea" id="RHEA:20724"/>
        <dbReference type="ChEBI" id="CHEBI:15377"/>
        <dbReference type="ChEBI" id="CHEBI:58521"/>
        <dbReference type="ChEBI" id="CHEBI:137480"/>
        <dbReference type="EC" id="4.2.1.17"/>
    </reaction>
</comment>
<comment type="function">
    <text evidence="1">Could possibly oxidize fatty acids using specific components.</text>
</comment>
<proteinExistence type="inferred from homology"/>
<dbReference type="PANTHER" id="PTHR11941:SF127">
    <property type="entry name" value="ENOYL-COA HYDRATASE ECHA18 (ENOYL HYDRASE) (UNSATURATED ACYL-COA HYDRATASE) (CROTONASE)-RELATED"/>
    <property type="match status" value="1"/>
</dbReference>
<dbReference type="OrthoDB" id="4608673at2"/>
<evidence type="ECO:0000313" key="8">
    <source>
        <dbReference type="EMBL" id="OSC42853.1"/>
    </source>
</evidence>
<dbReference type="GO" id="GO:0004300">
    <property type="term" value="F:enoyl-CoA hydratase activity"/>
    <property type="evidence" value="ECO:0007669"/>
    <property type="project" value="UniProtKB-EC"/>
</dbReference>
<comment type="caution">
    <text evidence="8">The sequence shown here is derived from an EMBL/GenBank/DDBJ whole genome shotgun (WGS) entry which is preliminary data.</text>
</comment>
<reference evidence="8 9" key="1">
    <citation type="submission" date="2017-04" db="EMBL/GenBank/DDBJ databases">
        <title>The new phylogeny of genus Mycobacterium.</title>
        <authorList>
            <person name="Tortoli E."/>
            <person name="Trovato A."/>
            <person name="Cirillo D.M."/>
        </authorList>
    </citation>
    <scope>NUCLEOTIDE SEQUENCE [LARGE SCALE GENOMIC DNA]</scope>
    <source>
        <strain evidence="8 9">TBL 1200985</strain>
    </source>
</reference>
<dbReference type="AlphaFoldDB" id="A0A1X2LZS5"/>
<evidence type="ECO:0000256" key="7">
    <source>
        <dbReference type="RuleBase" id="RU003707"/>
    </source>
</evidence>
<evidence type="ECO:0000256" key="1">
    <source>
        <dbReference type="ARBA" id="ARBA00002994"/>
    </source>
</evidence>
<dbReference type="CDD" id="cd06558">
    <property type="entry name" value="crotonase-like"/>
    <property type="match status" value="1"/>
</dbReference>
<evidence type="ECO:0000256" key="6">
    <source>
        <dbReference type="ARBA" id="ARBA00023717"/>
    </source>
</evidence>
<dbReference type="STRING" id="1430326.B8W66_00025"/>
<keyword evidence="4" id="KW-0443">Lipid metabolism</keyword>
<dbReference type="Gene3D" id="3.90.226.10">
    <property type="entry name" value="2-enoyl-CoA Hydratase, Chain A, domain 1"/>
    <property type="match status" value="1"/>
</dbReference>
<dbReference type="PANTHER" id="PTHR11941">
    <property type="entry name" value="ENOYL-COA HYDRATASE-RELATED"/>
    <property type="match status" value="1"/>
</dbReference>
<keyword evidence="9" id="KW-1185">Reference proteome</keyword>
<protein>
    <submittedName>
        <fullName evidence="8">Enoyl-CoA hydratase</fullName>
    </submittedName>
</protein>
<name>A0A1X2LZS5_9MYCO</name>
<dbReference type="EMBL" id="NCXP01000001">
    <property type="protein sequence ID" value="OSC42853.1"/>
    <property type="molecule type" value="Genomic_DNA"/>
</dbReference>
<dbReference type="SUPFAM" id="SSF52096">
    <property type="entry name" value="ClpP/crotonase"/>
    <property type="match status" value="1"/>
</dbReference>
<dbReference type="Proteomes" id="UP000193247">
    <property type="component" value="Unassembled WGS sequence"/>
</dbReference>
<dbReference type="InterPro" id="IPR018376">
    <property type="entry name" value="Enoyl-CoA_hyd/isom_CS"/>
</dbReference>
<organism evidence="8 9">
    <name type="scientific">Mycobacterium decipiens</name>
    <dbReference type="NCBI Taxonomy" id="1430326"/>
    <lineage>
        <taxon>Bacteria</taxon>
        <taxon>Bacillati</taxon>
        <taxon>Actinomycetota</taxon>
        <taxon>Actinomycetes</taxon>
        <taxon>Mycobacteriales</taxon>
        <taxon>Mycobacteriaceae</taxon>
        <taxon>Mycobacterium</taxon>
    </lineage>
</organism>
<comment type="similarity">
    <text evidence="2 7">Belongs to the enoyl-CoA hydratase/isomerase family.</text>
</comment>
<evidence type="ECO:0000256" key="5">
    <source>
        <dbReference type="ARBA" id="ARBA00023709"/>
    </source>
</evidence>
<evidence type="ECO:0000256" key="3">
    <source>
        <dbReference type="ARBA" id="ARBA00022832"/>
    </source>
</evidence>
<accession>A0A1X2LZS5</accession>
<dbReference type="InterPro" id="IPR029045">
    <property type="entry name" value="ClpP/crotonase-like_dom_sf"/>
</dbReference>
<gene>
    <name evidence="8" type="ORF">B8W66_00025</name>
</gene>
<dbReference type="Pfam" id="PF00378">
    <property type="entry name" value="ECH_1"/>
    <property type="match status" value="1"/>
</dbReference>
<evidence type="ECO:0000313" key="9">
    <source>
        <dbReference type="Proteomes" id="UP000193247"/>
    </source>
</evidence>
<sequence>MARMDEAVSSGVGDLEREICELLRGQPPAEAVIDRVALERHRGVAVVTLSHPLAQNALNLASWHRLKLLIDNLADESQLRVVVLRGAGDKAFAAGADIKEFPNTRMCAADATNYNESVAACLRALAAVPVPVIAAVRGLAVGGGCELITACDVCIATDDSRFGIPLGKLGVILGFTEADAVARLIGRAALKYLLFSGELIGVADAARWGLVQRVVAPNELADATAQLVGQICRQSAVTMRATKVVANMHGRALTGADTDALIRLSVEAYEGADLREGVAAFSQRRPPRFDGFELQP</sequence>